<dbReference type="GO" id="GO:0016787">
    <property type="term" value="F:hydrolase activity"/>
    <property type="evidence" value="ECO:0007669"/>
    <property type="project" value="UniProtKB-KW"/>
</dbReference>
<feature type="domain" description="Calcineurin-like phosphoesterase" evidence="3">
    <location>
        <begin position="5"/>
        <end position="233"/>
    </location>
</feature>
<dbReference type="Proteomes" id="UP000284731">
    <property type="component" value="Unassembled WGS sequence"/>
</dbReference>
<organism evidence="5 6">
    <name type="scientific">Solobacterium moorei</name>
    <dbReference type="NCBI Taxonomy" id="102148"/>
    <lineage>
        <taxon>Bacteria</taxon>
        <taxon>Bacillati</taxon>
        <taxon>Bacillota</taxon>
        <taxon>Erysipelotrichia</taxon>
        <taxon>Erysipelotrichales</taxon>
        <taxon>Erysipelotrichaceae</taxon>
        <taxon>Solobacterium</taxon>
    </lineage>
</organism>
<keyword evidence="2" id="KW-0378">Hydrolase</keyword>
<dbReference type="PANTHER" id="PTHR11575:SF6">
    <property type="entry name" value="2',3'-CYCLIC-NUCLEOTIDE 2'-PHOSPHODIESTERASE_3'-NUCLEOTIDASE"/>
    <property type="match status" value="1"/>
</dbReference>
<evidence type="ECO:0000259" key="4">
    <source>
        <dbReference type="Pfam" id="PF02872"/>
    </source>
</evidence>
<sequence>MTDRIRILATSDVHGYIYPHSYADGSSKDIGLAKIKSLVNILRDENTLILDNGDVLEGSPLMYHHFITTPDEISPITRAMADLNYDYINVGNHDFNYGEEALMMHLQNAGAPCITSNFFYHGKPFGPNYVIRQVAGKKIAIFGIVTQYIPNWEKKSHIKHMRFVDAYLSAEATVKLIKRLENPDYIICMYHGGFERDLVNGRLTEDETGENEGYKILRNIRGIDVMISGHQHRTEAGKLYDTYYTQTAANGAELACIDIYPDNNTIEPRILKVDIDADPDMLKLFEKDEATCQAWLDQTLGTTNVDLRVTDEFDARLHKSQIITFLNKVQQEKTGADLSSNALFLGATGFAKNITMRDLVSTYVYPNTTVVKKITGKILREYLEKTAEFWMIHNEHIIVNPSYDWPKPQHYNYDMVDGIEYTIKVSNSIGHRITSLTYQGNDVTDDMEFTIAMNNYRATGGGNYNMIKEAPTVSTDLSSMVELLANYIQEHKVIDFEPVNNITVIK</sequence>
<dbReference type="GO" id="GO:0030288">
    <property type="term" value="C:outer membrane-bounded periplasmic space"/>
    <property type="evidence" value="ECO:0007669"/>
    <property type="project" value="TreeGrafter"/>
</dbReference>
<evidence type="ECO:0000259" key="3">
    <source>
        <dbReference type="Pfam" id="PF00149"/>
    </source>
</evidence>
<protein>
    <submittedName>
        <fullName evidence="5">Bifunctional metallophosphatase/5'-nucleotidase</fullName>
    </submittedName>
</protein>
<dbReference type="InterPro" id="IPR029052">
    <property type="entry name" value="Metallo-depent_PP-like"/>
</dbReference>
<name>A0A412PHJ2_9FIRM</name>
<comment type="caution">
    <text evidence="5">The sequence shown here is derived from an EMBL/GenBank/DDBJ whole genome shotgun (WGS) entry which is preliminary data.</text>
</comment>
<dbReference type="GO" id="GO:0000166">
    <property type="term" value="F:nucleotide binding"/>
    <property type="evidence" value="ECO:0007669"/>
    <property type="project" value="UniProtKB-KW"/>
</dbReference>
<dbReference type="Gene3D" id="3.90.780.10">
    <property type="entry name" value="5'-Nucleotidase, C-terminal domain"/>
    <property type="match status" value="1"/>
</dbReference>
<dbReference type="PANTHER" id="PTHR11575">
    <property type="entry name" value="5'-NUCLEOTIDASE-RELATED"/>
    <property type="match status" value="1"/>
</dbReference>
<evidence type="ECO:0000313" key="6">
    <source>
        <dbReference type="Proteomes" id="UP000284731"/>
    </source>
</evidence>
<dbReference type="SUPFAM" id="SSF56300">
    <property type="entry name" value="Metallo-dependent phosphatases"/>
    <property type="match status" value="1"/>
</dbReference>
<dbReference type="InterPro" id="IPR036907">
    <property type="entry name" value="5'-Nucleotdase_C_sf"/>
</dbReference>
<dbReference type="PRINTS" id="PR01607">
    <property type="entry name" value="APYRASEFAMLY"/>
</dbReference>
<dbReference type="InterPro" id="IPR006179">
    <property type="entry name" value="5_nucleotidase/apyrase"/>
</dbReference>
<dbReference type="Gene3D" id="3.60.21.10">
    <property type="match status" value="1"/>
</dbReference>
<dbReference type="InterPro" id="IPR008334">
    <property type="entry name" value="5'-Nucleotdase_C"/>
</dbReference>
<accession>A0A412PHJ2</accession>
<evidence type="ECO:0000256" key="1">
    <source>
        <dbReference type="ARBA" id="ARBA00022729"/>
    </source>
</evidence>
<dbReference type="AlphaFoldDB" id="A0A412PHJ2"/>
<evidence type="ECO:0000256" key="2">
    <source>
        <dbReference type="RuleBase" id="RU362119"/>
    </source>
</evidence>
<dbReference type="GO" id="GO:0009166">
    <property type="term" value="P:nucleotide catabolic process"/>
    <property type="evidence" value="ECO:0007669"/>
    <property type="project" value="InterPro"/>
</dbReference>
<dbReference type="SUPFAM" id="SSF55816">
    <property type="entry name" value="5'-nucleotidase (syn. UDP-sugar hydrolase), C-terminal domain"/>
    <property type="match status" value="1"/>
</dbReference>
<dbReference type="Pfam" id="PF00149">
    <property type="entry name" value="Metallophos"/>
    <property type="match status" value="1"/>
</dbReference>
<evidence type="ECO:0000313" key="5">
    <source>
        <dbReference type="EMBL" id="RGT57624.1"/>
    </source>
</evidence>
<reference evidence="5 6" key="1">
    <citation type="submission" date="2018-08" db="EMBL/GenBank/DDBJ databases">
        <title>A genome reference for cultivated species of the human gut microbiota.</title>
        <authorList>
            <person name="Zou Y."/>
            <person name="Xue W."/>
            <person name="Luo G."/>
        </authorList>
    </citation>
    <scope>NUCLEOTIDE SEQUENCE [LARGE SCALE GENOMIC DNA]</scope>
    <source>
        <strain evidence="5 6">AF18-46</strain>
    </source>
</reference>
<keyword evidence="1" id="KW-0732">Signal</keyword>
<dbReference type="Pfam" id="PF02872">
    <property type="entry name" value="5_nucleotid_C"/>
    <property type="match status" value="1"/>
</dbReference>
<comment type="similarity">
    <text evidence="2">Belongs to the 5'-nucleotidase family.</text>
</comment>
<dbReference type="EMBL" id="QRWX01000001">
    <property type="protein sequence ID" value="RGT57624.1"/>
    <property type="molecule type" value="Genomic_DNA"/>
</dbReference>
<dbReference type="InterPro" id="IPR004843">
    <property type="entry name" value="Calcineurin-like_PHP"/>
</dbReference>
<gene>
    <name evidence="5" type="ORF">DWX20_00825</name>
</gene>
<keyword evidence="2" id="KW-0547">Nucleotide-binding</keyword>
<proteinExistence type="inferred from homology"/>
<dbReference type="RefSeq" id="WP_118764122.1">
    <property type="nucleotide sequence ID" value="NZ_CABJCF010000001.1"/>
</dbReference>
<feature type="domain" description="5'-Nucleotidase C-terminal" evidence="4">
    <location>
        <begin position="301"/>
        <end position="469"/>
    </location>
</feature>